<proteinExistence type="inferred from homology"/>
<dbReference type="AlphaFoldDB" id="A0A0S2TDM4"/>
<accession>A0A0S2TDM4</accession>
<feature type="signal peptide" evidence="7">
    <location>
        <begin position="1"/>
        <end position="21"/>
    </location>
</feature>
<dbReference type="InterPro" id="IPR044084">
    <property type="entry name" value="AvModA-like_subst-bd"/>
</dbReference>
<dbReference type="KEGG" id="tee:Tel_08855"/>
<evidence type="ECO:0008006" key="10">
    <source>
        <dbReference type="Google" id="ProtNLM"/>
    </source>
</evidence>
<organism evidence="8 9">
    <name type="scientific">Candidatus Tenderia electrophaga</name>
    <dbReference type="NCBI Taxonomy" id="1748243"/>
    <lineage>
        <taxon>Bacteria</taxon>
        <taxon>Pseudomonadati</taxon>
        <taxon>Pseudomonadota</taxon>
        <taxon>Gammaproteobacteria</taxon>
        <taxon>Candidatus Tenderiales</taxon>
        <taxon>Candidatus Tenderiaceae</taxon>
        <taxon>Candidatus Tenderia</taxon>
    </lineage>
</organism>
<feature type="binding site" evidence="6">
    <location>
        <position position="164"/>
    </location>
    <ligand>
        <name>molybdate</name>
        <dbReference type="ChEBI" id="CHEBI:36264"/>
    </ligand>
</feature>
<dbReference type="Proteomes" id="UP000055136">
    <property type="component" value="Chromosome"/>
</dbReference>
<dbReference type="GO" id="GO:0046872">
    <property type="term" value="F:metal ion binding"/>
    <property type="evidence" value="ECO:0007669"/>
    <property type="project" value="UniProtKB-KW"/>
</dbReference>
<evidence type="ECO:0000256" key="7">
    <source>
        <dbReference type="SAM" id="SignalP"/>
    </source>
</evidence>
<keyword evidence="3 6" id="KW-0479">Metal-binding</keyword>
<evidence type="ECO:0000256" key="4">
    <source>
        <dbReference type="ARBA" id="ARBA00022729"/>
    </source>
</evidence>
<evidence type="ECO:0000256" key="5">
    <source>
        <dbReference type="ARBA" id="ARBA00062515"/>
    </source>
</evidence>
<dbReference type="NCBIfam" id="TIGR01256">
    <property type="entry name" value="modA"/>
    <property type="match status" value="1"/>
</dbReference>
<evidence type="ECO:0000313" key="9">
    <source>
        <dbReference type="Proteomes" id="UP000055136"/>
    </source>
</evidence>
<feature type="chain" id="PRO_5006604888" description="Molybdate ABC transporter substrate-binding protein" evidence="7">
    <location>
        <begin position="22"/>
        <end position="247"/>
    </location>
</feature>
<dbReference type="SUPFAM" id="SSF53850">
    <property type="entry name" value="Periplasmic binding protein-like II"/>
    <property type="match status" value="1"/>
</dbReference>
<comment type="subunit">
    <text evidence="5">The complex is composed of two ATP-binding proteins (ModC), two transmembrane proteins (ModB) and a solute-binding protein (ModA).</text>
</comment>
<dbReference type="InterPro" id="IPR005950">
    <property type="entry name" value="ModA"/>
</dbReference>
<dbReference type="InterPro" id="IPR050682">
    <property type="entry name" value="ModA/WtpA"/>
</dbReference>
<dbReference type="PANTHER" id="PTHR30632">
    <property type="entry name" value="MOLYBDATE-BINDING PERIPLASMIC PROTEIN"/>
    <property type="match status" value="1"/>
</dbReference>
<evidence type="ECO:0000256" key="2">
    <source>
        <dbReference type="ARBA" id="ARBA00022505"/>
    </source>
</evidence>
<dbReference type="PIRSF" id="PIRSF004846">
    <property type="entry name" value="ModA"/>
    <property type="match status" value="1"/>
</dbReference>
<name>A0A0S2TDM4_9GAMM</name>
<dbReference type="Pfam" id="PF13531">
    <property type="entry name" value="SBP_bac_11"/>
    <property type="match status" value="1"/>
</dbReference>
<dbReference type="Gene3D" id="3.40.190.10">
    <property type="entry name" value="Periplasmic binding protein-like II"/>
    <property type="match status" value="2"/>
</dbReference>
<dbReference type="GO" id="GO:1901359">
    <property type="term" value="F:tungstate binding"/>
    <property type="evidence" value="ECO:0007669"/>
    <property type="project" value="UniProtKB-ARBA"/>
</dbReference>
<keyword evidence="9" id="KW-1185">Reference proteome</keyword>
<sequence length="247" mass="27062">MKRCAVYLALSAVLFAGGVRAGEVRVAVAANFLATLQAIEPVYAEQSGDRLIISSASSGKHYAQIIHGAPYDVFLAADQHHLDRLAQTGKVVPDSRFVYARGRLVLWSAAARPVNRGSLSDAAVQRIAVANPRTAPYGSAAREALQSLGLWASLQHKLVRGESVGQAFQFVASANAELGFVALSQVLSPANRFNREYYWPVPQQHYRPLRQGAALLQSGRDNPAARRFLRFLQGDEARRVMKRYGYL</sequence>
<evidence type="ECO:0000256" key="3">
    <source>
        <dbReference type="ARBA" id="ARBA00022723"/>
    </source>
</evidence>
<reference evidence="8" key="1">
    <citation type="submission" date="2015-10" db="EMBL/GenBank/DDBJ databases">
        <title>Description of Candidatus Tenderia electrophaga gen. nov, sp. nov., an Uncultivated Electroautotroph from a Biocathode Enrichment.</title>
        <authorList>
            <person name="Eddie B.J."/>
            <person name="Malanoski A.P."/>
            <person name="Wang Z."/>
            <person name="Hall R.J."/>
            <person name="Oh S.D."/>
            <person name="Heiner C."/>
            <person name="Lin B."/>
            <person name="Strycharz-Glaven S.M."/>
        </authorList>
    </citation>
    <scope>NUCLEOTIDE SEQUENCE [LARGE SCALE GENOMIC DNA]</scope>
    <source>
        <strain evidence="8">NRL1</strain>
    </source>
</reference>
<evidence type="ECO:0000256" key="1">
    <source>
        <dbReference type="ARBA" id="ARBA00009175"/>
    </source>
</evidence>
<dbReference type="GO" id="GO:0030973">
    <property type="term" value="F:molybdate ion binding"/>
    <property type="evidence" value="ECO:0007669"/>
    <property type="project" value="InterPro"/>
</dbReference>
<evidence type="ECO:0000256" key="6">
    <source>
        <dbReference type="PIRSR" id="PIRSR004846-1"/>
    </source>
</evidence>
<evidence type="ECO:0000313" key="8">
    <source>
        <dbReference type="EMBL" id="ALP53254.1"/>
    </source>
</evidence>
<keyword evidence="2 6" id="KW-0500">Molybdenum</keyword>
<protein>
    <recommendedName>
        <fullName evidence="10">Molybdate ABC transporter substrate-binding protein</fullName>
    </recommendedName>
</protein>
<dbReference type="EMBL" id="CP013099">
    <property type="protein sequence ID" value="ALP53254.1"/>
    <property type="molecule type" value="Genomic_DNA"/>
</dbReference>
<comment type="similarity">
    <text evidence="1">Belongs to the bacterial solute-binding protein ModA family.</text>
</comment>
<dbReference type="PANTHER" id="PTHR30632:SF14">
    <property type="entry name" value="TUNGSTATE_MOLYBDATE_CHROMATE-BINDING PROTEIN MODA"/>
    <property type="match status" value="1"/>
</dbReference>
<dbReference type="CDD" id="cd13539">
    <property type="entry name" value="PBP2_AvModA"/>
    <property type="match status" value="1"/>
</dbReference>
<dbReference type="STRING" id="1748243.Tel_08855"/>
<gene>
    <name evidence="8" type="ORF">Tel_08855</name>
</gene>
<keyword evidence="4 7" id="KW-0732">Signal</keyword>
<dbReference type="FunFam" id="3.40.190.10:FF:000035">
    <property type="entry name" value="Molybdate ABC transporter substrate-binding protein"/>
    <property type="match status" value="1"/>
</dbReference>
<dbReference type="GO" id="GO:0015689">
    <property type="term" value="P:molybdate ion transport"/>
    <property type="evidence" value="ECO:0007669"/>
    <property type="project" value="InterPro"/>
</dbReference>
<feature type="binding site" evidence="6">
    <location>
        <position position="58"/>
    </location>
    <ligand>
        <name>molybdate</name>
        <dbReference type="ChEBI" id="CHEBI:36264"/>
    </ligand>
</feature>